<dbReference type="SUPFAM" id="SSF54523">
    <property type="entry name" value="Pili subunits"/>
    <property type="match status" value="1"/>
</dbReference>
<dbReference type="InterPro" id="IPR012902">
    <property type="entry name" value="N_methyl_site"/>
</dbReference>
<dbReference type="OrthoDB" id="8547299at2"/>
<dbReference type="EMBL" id="UGOD01000001">
    <property type="protein sequence ID" value="STX50688.1"/>
    <property type="molecule type" value="Genomic_DNA"/>
</dbReference>
<gene>
    <name evidence="2" type="ORF">NCTC13316_00771</name>
</gene>
<keyword evidence="1" id="KW-0812">Transmembrane</keyword>
<dbReference type="InterPro" id="IPR045584">
    <property type="entry name" value="Pilin-like"/>
</dbReference>
<dbReference type="PROSITE" id="PS00409">
    <property type="entry name" value="PROKAR_NTER_METHYL"/>
    <property type="match status" value="1"/>
</dbReference>
<dbReference type="NCBIfam" id="TIGR02532">
    <property type="entry name" value="IV_pilin_GFxxxE"/>
    <property type="match status" value="1"/>
</dbReference>
<keyword evidence="1" id="KW-0472">Membrane</keyword>
<feature type="transmembrane region" description="Helical" evidence="1">
    <location>
        <begin position="12"/>
        <end position="33"/>
    </location>
</feature>
<dbReference type="InterPro" id="IPR013362">
    <property type="entry name" value="Pilus_4_PilV"/>
</dbReference>
<evidence type="ECO:0000256" key="1">
    <source>
        <dbReference type="SAM" id="Phobius"/>
    </source>
</evidence>
<accession>A0A378JJ16</accession>
<evidence type="ECO:0000313" key="3">
    <source>
        <dbReference type="Proteomes" id="UP000254794"/>
    </source>
</evidence>
<name>A0A378JJ16_9GAMM</name>
<proteinExistence type="predicted"/>
<dbReference type="NCBIfam" id="TIGR02523">
    <property type="entry name" value="type_IV_pilV"/>
    <property type="match status" value="1"/>
</dbReference>
<dbReference type="RefSeq" id="WP_115330388.1">
    <property type="nucleotide sequence ID" value="NZ_CAAAHP010000004.1"/>
</dbReference>
<sequence length="158" mass="17049">MIVSISKQHGFSLLEVLISLIILAVGLLGIAALQARAVRDNHSALLRSTAINQINNMIDRMQSNYAGVNAGAYNNVSGIGSLINCTTCSSTQIAQRDIYQWNTNNAQLLPSGTGTVTRNGQRFTITLFWDNDRTGATGTNCSGNTNVDLTCLRMEVEL</sequence>
<dbReference type="AlphaFoldDB" id="A0A378JJ16"/>
<organism evidence="2 3">
    <name type="scientific">Legionella busanensis</name>
    <dbReference type="NCBI Taxonomy" id="190655"/>
    <lineage>
        <taxon>Bacteria</taxon>
        <taxon>Pseudomonadati</taxon>
        <taxon>Pseudomonadota</taxon>
        <taxon>Gammaproteobacteria</taxon>
        <taxon>Legionellales</taxon>
        <taxon>Legionellaceae</taxon>
        <taxon>Legionella</taxon>
    </lineage>
</organism>
<protein>
    <submittedName>
        <fullName evidence="2">Pre-pilin leader sequence (PilV)</fullName>
    </submittedName>
</protein>
<dbReference type="Proteomes" id="UP000254794">
    <property type="component" value="Unassembled WGS sequence"/>
</dbReference>
<keyword evidence="1" id="KW-1133">Transmembrane helix</keyword>
<keyword evidence="3" id="KW-1185">Reference proteome</keyword>
<reference evidence="2 3" key="1">
    <citation type="submission" date="2018-06" db="EMBL/GenBank/DDBJ databases">
        <authorList>
            <consortium name="Pathogen Informatics"/>
            <person name="Doyle S."/>
        </authorList>
    </citation>
    <scope>NUCLEOTIDE SEQUENCE [LARGE SCALE GENOMIC DNA]</scope>
    <source>
        <strain evidence="2 3">NCTC13316</strain>
    </source>
</reference>
<evidence type="ECO:0000313" key="2">
    <source>
        <dbReference type="EMBL" id="STX50688.1"/>
    </source>
</evidence>
<dbReference type="Pfam" id="PF07963">
    <property type="entry name" value="N_methyl"/>
    <property type="match status" value="1"/>
</dbReference>